<dbReference type="InterPro" id="IPR038072">
    <property type="entry name" value="GspK_central_sf"/>
</dbReference>
<dbReference type="PANTHER" id="PTHR38831:SF2">
    <property type="entry name" value="TYPE II SECRETION SYSTEM PROTEIN K"/>
    <property type="match status" value="1"/>
</dbReference>
<protein>
    <submittedName>
        <fullName evidence="13">Type II secretion system protein K</fullName>
    </submittedName>
</protein>
<gene>
    <name evidence="13" type="ORF">GEAMG1_1718</name>
</gene>
<keyword evidence="9 10" id="KW-0472">Membrane</keyword>
<evidence type="ECO:0000313" key="14">
    <source>
        <dbReference type="Proteomes" id="UP001295463"/>
    </source>
</evidence>
<keyword evidence="14" id="KW-1185">Reference proteome</keyword>
<dbReference type="SUPFAM" id="SSF158544">
    <property type="entry name" value="GspK insert domain-like"/>
    <property type="match status" value="1"/>
</dbReference>
<evidence type="ECO:0000256" key="6">
    <source>
        <dbReference type="ARBA" id="ARBA00022692"/>
    </source>
</evidence>
<dbReference type="InterPro" id="IPR049179">
    <property type="entry name" value="T2SSK_SAM-like_2nd"/>
</dbReference>
<dbReference type="RefSeq" id="WP_305732367.1">
    <property type="nucleotide sequence ID" value="NZ_OW150024.1"/>
</dbReference>
<keyword evidence="4" id="KW-1003">Cell membrane</keyword>
<evidence type="ECO:0000256" key="3">
    <source>
        <dbReference type="ARBA" id="ARBA00022448"/>
    </source>
</evidence>
<dbReference type="SUPFAM" id="SSF47781">
    <property type="entry name" value="RuvA domain 2-like"/>
    <property type="match status" value="1"/>
</dbReference>
<proteinExistence type="inferred from homology"/>
<dbReference type="InterPro" id="IPR010994">
    <property type="entry name" value="RuvA_2-like"/>
</dbReference>
<feature type="domain" description="T2SS protein K first SAM-like" evidence="12">
    <location>
        <begin position="99"/>
        <end position="199"/>
    </location>
</feature>
<keyword evidence="5" id="KW-0997">Cell inner membrane</keyword>
<dbReference type="Gene3D" id="1.10.40.60">
    <property type="entry name" value="EpsJ-like"/>
    <property type="match status" value="2"/>
</dbReference>
<dbReference type="Proteomes" id="UP001295463">
    <property type="component" value="Chromosome"/>
</dbReference>
<evidence type="ECO:0000259" key="11">
    <source>
        <dbReference type="Pfam" id="PF03934"/>
    </source>
</evidence>
<evidence type="ECO:0000256" key="7">
    <source>
        <dbReference type="ARBA" id="ARBA00022927"/>
    </source>
</evidence>
<reference evidence="13 14" key="1">
    <citation type="submission" date="2022-03" db="EMBL/GenBank/DDBJ databases">
        <authorList>
            <person name="Koch H."/>
        </authorList>
    </citation>
    <scope>NUCLEOTIDE SEQUENCE [LARGE SCALE GENOMIC DNA]</scope>
    <source>
        <strain evidence="13 14">G1</strain>
    </source>
</reference>
<dbReference type="NCBIfam" id="NF037980">
    <property type="entry name" value="T2SS_GspK"/>
    <property type="match status" value="1"/>
</dbReference>
<evidence type="ECO:0000256" key="10">
    <source>
        <dbReference type="SAM" id="Phobius"/>
    </source>
</evidence>
<accession>A0ABM9D8J9</accession>
<keyword evidence="8 10" id="KW-1133">Transmembrane helix</keyword>
<dbReference type="Pfam" id="PF03934">
    <property type="entry name" value="T2SSK"/>
    <property type="match status" value="1"/>
</dbReference>
<evidence type="ECO:0000256" key="9">
    <source>
        <dbReference type="ARBA" id="ARBA00023136"/>
    </source>
</evidence>
<evidence type="ECO:0000259" key="12">
    <source>
        <dbReference type="Pfam" id="PF21687"/>
    </source>
</evidence>
<evidence type="ECO:0000256" key="4">
    <source>
        <dbReference type="ARBA" id="ARBA00022475"/>
    </source>
</evidence>
<keyword evidence="3" id="KW-0813">Transport</keyword>
<feature type="transmembrane region" description="Helical" evidence="10">
    <location>
        <begin position="7"/>
        <end position="27"/>
    </location>
</feature>
<keyword evidence="7" id="KW-0653">Protein transport</keyword>
<organism evidence="13 14">
    <name type="scientific">Trichlorobacter ammonificans</name>
    <dbReference type="NCBI Taxonomy" id="2916410"/>
    <lineage>
        <taxon>Bacteria</taxon>
        <taxon>Pseudomonadati</taxon>
        <taxon>Thermodesulfobacteriota</taxon>
        <taxon>Desulfuromonadia</taxon>
        <taxon>Geobacterales</taxon>
        <taxon>Geobacteraceae</taxon>
        <taxon>Trichlorobacter</taxon>
    </lineage>
</organism>
<evidence type="ECO:0000256" key="1">
    <source>
        <dbReference type="ARBA" id="ARBA00004533"/>
    </source>
</evidence>
<evidence type="ECO:0000313" key="13">
    <source>
        <dbReference type="EMBL" id="CAH2031550.1"/>
    </source>
</evidence>
<dbReference type="InterPro" id="IPR049031">
    <property type="entry name" value="T2SSK_SAM-like_1st"/>
</dbReference>
<sequence>MTTQRGFALVIVLVLVALLTGMTVLFINDVYQESGSSRTAADSIQGGLFAEGGVNGALQLLSHTLGTASYTTLNDAWAMPITLDEERGRLRIRIIDESSRLNLNLVALPNGTANEPYMGMVRRLFRQQKLSPDLADALADWIDEGSVPNPAGAEADWYLAQKQRSRPRNGPLLTVEEVNRVKGFDSEVLEKLRPFITVYGEGPAGSPASPVNINTAPRQVLAALDERMSLPLADRIIEHRRATPFKNPAELSQVAGMDGIAPSLLTSISTKGSVYRIIAEATVGDTVRTIEAVARFSGTSPLIVYWREF</sequence>
<feature type="domain" description="T2SS protein K second SAM-like" evidence="11">
    <location>
        <begin position="211"/>
        <end position="262"/>
    </location>
</feature>
<dbReference type="PANTHER" id="PTHR38831">
    <property type="entry name" value="TYPE II SECRETION SYSTEM PROTEIN K"/>
    <property type="match status" value="1"/>
</dbReference>
<dbReference type="Pfam" id="PF21687">
    <property type="entry name" value="T2SSK_1st"/>
    <property type="match status" value="1"/>
</dbReference>
<comment type="subcellular location">
    <subcellularLocation>
        <location evidence="1">Cell inner membrane</location>
    </subcellularLocation>
</comment>
<dbReference type="PIRSF" id="PIRSF002786">
    <property type="entry name" value="XcpX"/>
    <property type="match status" value="1"/>
</dbReference>
<comment type="similarity">
    <text evidence="2">Belongs to the GSP K family.</text>
</comment>
<name>A0ABM9D8J9_9BACT</name>
<dbReference type="Gene3D" id="3.30.1300.30">
    <property type="entry name" value="GSPII I/J protein-like"/>
    <property type="match status" value="1"/>
</dbReference>
<dbReference type="EMBL" id="OW150024">
    <property type="protein sequence ID" value="CAH2031550.1"/>
    <property type="molecule type" value="Genomic_DNA"/>
</dbReference>
<evidence type="ECO:0000256" key="5">
    <source>
        <dbReference type="ARBA" id="ARBA00022519"/>
    </source>
</evidence>
<evidence type="ECO:0000256" key="2">
    <source>
        <dbReference type="ARBA" id="ARBA00007246"/>
    </source>
</evidence>
<dbReference type="InterPro" id="IPR005628">
    <property type="entry name" value="GspK"/>
</dbReference>
<evidence type="ECO:0000256" key="8">
    <source>
        <dbReference type="ARBA" id="ARBA00022989"/>
    </source>
</evidence>
<keyword evidence="6 10" id="KW-0812">Transmembrane</keyword>